<organism evidence="1">
    <name type="scientific">marine sediment metagenome</name>
    <dbReference type="NCBI Taxonomy" id="412755"/>
    <lineage>
        <taxon>unclassified sequences</taxon>
        <taxon>metagenomes</taxon>
        <taxon>ecological metagenomes</taxon>
    </lineage>
</organism>
<comment type="caution">
    <text evidence="1">The sequence shown here is derived from an EMBL/GenBank/DDBJ whole genome shotgun (WGS) entry which is preliminary data.</text>
</comment>
<name>X0VEV1_9ZZZZ</name>
<protein>
    <submittedName>
        <fullName evidence="1">Uncharacterized protein</fullName>
    </submittedName>
</protein>
<dbReference type="EMBL" id="BARS01026026">
    <property type="protein sequence ID" value="GAG10973.1"/>
    <property type="molecule type" value="Genomic_DNA"/>
</dbReference>
<gene>
    <name evidence="1" type="ORF">S01H1_41062</name>
</gene>
<evidence type="ECO:0000313" key="1">
    <source>
        <dbReference type="EMBL" id="GAG10973.1"/>
    </source>
</evidence>
<proteinExistence type="predicted"/>
<reference evidence="1" key="1">
    <citation type="journal article" date="2014" name="Front. Microbiol.">
        <title>High frequency of phylogenetically diverse reductive dehalogenase-homologous genes in deep subseafloor sedimentary metagenomes.</title>
        <authorList>
            <person name="Kawai M."/>
            <person name="Futagami T."/>
            <person name="Toyoda A."/>
            <person name="Takaki Y."/>
            <person name="Nishi S."/>
            <person name="Hori S."/>
            <person name="Arai W."/>
            <person name="Tsubouchi T."/>
            <person name="Morono Y."/>
            <person name="Uchiyama I."/>
            <person name="Ito T."/>
            <person name="Fujiyama A."/>
            <person name="Inagaki F."/>
            <person name="Takami H."/>
        </authorList>
    </citation>
    <scope>NUCLEOTIDE SEQUENCE</scope>
    <source>
        <strain evidence="1">Expedition CK06-06</strain>
    </source>
</reference>
<sequence>QGGSYMHGAGAVRDEQICSPQQSAQLSQVGFTREIDGLISHRSFESFG</sequence>
<accession>X0VEV1</accession>
<dbReference type="AlphaFoldDB" id="X0VEV1"/>
<feature type="non-terminal residue" evidence="1">
    <location>
        <position position="1"/>
    </location>
</feature>